<dbReference type="PANTHER" id="PTHR13124:SF12">
    <property type="entry name" value="LARGE RIBOSOMAL SUBUNIT PROTEIN ML46"/>
    <property type="match status" value="1"/>
</dbReference>
<keyword evidence="4" id="KW-0689">Ribosomal protein</keyword>
<dbReference type="EMBL" id="MU151067">
    <property type="protein sequence ID" value="KAF9452826.1"/>
    <property type="molecule type" value="Genomic_DNA"/>
</dbReference>
<sequence length="286" mass="32590">MFRRQAISCLRRTPQSRTLATEASSTETSRPQPVLSKKPKPRLSTAIILNRSPILTRSPTSFENAYYTYQARVRRALHQPFPYDFYFKQGSLLETRFNLEEKDREKASFGPTFVQDDYQDLAKVEADKAAVKLLAQQEGEGESLAPREHPSDKSGDIKSLDRAGERNLYLLLKSKENGKDVWRFPQGGVETTDFLHQAAQKDLHAECGEGIDTWIVSRAPIGVYKPPQSDPSAPEDVVFFYKAHIMAGQVRPAEGIQDFAWLTKQEIEQRLDKDYWGNVKDMLSDF</sequence>
<feature type="region of interest" description="Disordered" evidence="8">
    <location>
        <begin position="13"/>
        <end position="41"/>
    </location>
</feature>
<organism evidence="10 11">
    <name type="scientific">Macrolepiota fuliginosa MF-IS2</name>
    <dbReference type="NCBI Taxonomy" id="1400762"/>
    <lineage>
        <taxon>Eukaryota</taxon>
        <taxon>Fungi</taxon>
        <taxon>Dikarya</taxon>
        <taxon>Basidiomycota</taxon>
        <taxon>Agaricomycotina</taxon>
        <taxon>Agaricomycetes</taxon>
        <taxon>Agaricomycetidae</taxon>
        <taxon>Agaricales</taxon>
        <taxon>Agaricineae</taxon>
        <taxon>Agaricaceae</taxon>
        <taxon>Macrolepiota</taxon>
    </lineage>
</organism>
<evidence type="ECO:0000313" key="11">
    <source>
        <dbReference type="Proteomes" id="UP000807342"/>
    </source>
</evidence>
<dbReference type="PROSITE" id="PS51462">
    <property type="entry name" value="NUDIX"/>
    <property type="match status" value="1"/>
</dbReference>
<comment type="subcellular location">
    <subcellularLocation>
        <location evidence="1">Mitochondrion</location>
    </subcellularLocation>
</comment>
<dbReference type="InterPro" id="IPR033650">
    <property type="entry name" value="Ribosomal_mL46_NUDIX"/>
</dbReference>
<evidence type="ECO:0000256" key="4">
    <source>
        <dbReference type="ARBA" id="ARBA00022980"/>
    </source>
</evidence>
<evidence type="ECO:0000256" key="3">
    <source>
        <dbReference type="ARBA" id="ARBA00022946"/>
    </source>
</evidence>
<evidence type="ECO:0000256" key="6">
    <source>
        <dbReference type="ARBA" id="ARBA00023274"/>
    </source>
</evidence>
<gene>
    <name evidence="10" type="ORF">P691DRAFT_696140</name>
</gene>
<protein>
    <recommendedName>
        <fullName evidence="7">Large ribosomal subunit protein mL46</fullName>
    </recommendedName>
</protein>
<keyword evidence="5" id="KW-0496">Mitochondrion</keyword>
<dbReference type="PANTHER" id="PTHR13124">
    <property type="entry name" value="39S RIBOSOMAL PROTEIN L46, MITOCHONDRIAL PRECURSOR-RELATED"/>
    <property type="match status" value="1"/>
</dbReference>
<comment type="caution">
    <text evidence="10">The sequence shown here is derived from an EMBL/GenBank/DDBJ whole genome shotgun (WGS) entry which is preliminary data.</text>
</comment>
<dbReference type="GO" id="GO:0003735">
    <property type="term" value="F:structural constituent of ribosome"/>
    <property type="evidence" value="ECO:0007669"/>
    <property type="project" value="InterPro"/>
</dbReference>
<dbReference type="Pfam" id="PF11788">
    <property type="entry name" value="MRP-L46"/>
    <property type="match status" value="1"/>
</dbReference>
<dbReference type="InterPro" id="IPR000086">
    <property type="entry name" value="NUDIX_hydrolase_dom"/>
</dbReference>
<dbReference type="OrthoDB" id="414075at2759"/>
<dbReference type="CDD" id="cd04661">
    <property type="entry name" value="NUDIX_MRP_L46"/>
    <property type="match status" value="1"/>
</dbReference>
<reference evidence="10" key="1">
    <citation type="submission" date="2020-11" db="EMBL/GenBank/DDBJ databases">
        <authorList>
            <consortium name="DOE Joint Genome Institute"/>
            <person name="Ahrendt S."/>
            <person name="Riley R."/>
            <person name="Andreopoulos W."/>
            <person name="Labutti K."/>
            <person name="Pangilinan J."/>
            <person name="Ruiz-Duenas F.J."/>
            <person name="Barrasa J.M."/>
            <person name="Sanchez-Garcia M."/>
            <person name="Camarero S."/>
            <person name="Miyauchi S."/>
            <person name="Serrano A."/>
            <person name="Linde D."/>
            <person name="Babiker R."/>
            <person name="Drula E."/>
            <person name="Ayuso-Fernandez I."/>
            <person name="Pacheco R."/>
            <person name="Padilla G."/>
            <person name="Ferreira P."/>
            <person name="Barriuso J."/>
            <person name="Kellner H."/>
            <person name="Castanera R."/>
            <person name="Alfaro M."/>
            <person name="Ramirez L."/>
            <person name="Pisabarro A.G."/>
            <person name="Kuo A."/>
            <person name="Tritt A."/>
            <person name="Lipzen A."/>
            <person name="He G."/>
            <person name="Yan M."/>
            <person name="Ng V."/>
            <person name="Cullen D."/>
            <person name="Martin F."/>
            <person name="Rosso M.-N."/>
            <person name="Henrissat B."/>
            <person name="Hibbett D."/>
            <person name="Martinez A.T."/>
            <person name="Grigoriev I.V."/>
        </authorList>
    </citation>
    <scope>NUCLEOTIDE SEQUENCE</scope>
    <source>
        <strain evidence="10">MF-IS2</strain>
    </source>
</reference>
<evidence type="ECO:0000256" key="5">
    <source>
        <dbReference type="ARBA" id="ARBA00023128"/>
    </source>
</evidence>
<feature type="region of interest" description="Disordered" evidence="8">
    <location>
        <begin position="137"/>
        <end position="159"/>
    </location>
</feature>
<dbReference type="AlphaFoldDB" id="A0A9P6C5E8"/>
<comment type="similarity">
    <text evidence="2">Belongs to the mitochondrion-specific ribosomal protein mL46 family.</text>
</comment>
<dbReference type="InterPro" id="IPR040008">
    <property type="entry name" value="Ribosomal_mL46"/>
</dbReference>
<keyword evidence="3" id="KW-0809">Transit peptide</keyword>
<proteinExistence type="inferred from homology"/>
<evidence type="ECO:0000259" key="9">
    <source>
        <dbReference type="PROSITE" id="PS51462"/>
    </source>
</evidence>
<dbReference type="Gene3D" id="3.90.79.10">
    <property type="entry name" value="Nucleoside Triphosphate Pyrophosphohydrolase"/>
    <property type="match status" value="1"/>
</dbReference>
<evidence type="ECO:0000256" key="7">
    <source>
        <dbReference type="ARBA" id="ARBA00035190"/>
    </source>
</evidence>
<dbReference type="SUPFAM" id="SSF55811">
    <property type="entry name" value="Nudix"/>
    <property type="match status" value="1"/>
</dbReference>
<feature type="compositionally biased region" description="Basic and acidic residues" evidence="8">
    <location>
        <begin position="145"/>
        <end position="159"/>
    </location>
</feature>
<dbReference type="InterPro" id="IPR015797">
    <property type="entry name" value="NUDIX_hydrolase-like_dom_sf"/>
</dbReference>
<evidence type="ECO:0000256" key="8">
    <source>
        <dbReference type="SAM" id="MobiDB-lite"/>
    </source>
</evidence>
<evidence type="ECO:0000256" key="1">
    <source>
        <dbReference type="ARBA" id="ARBA00004173"/>
    </source>
</evidence>
<feature type="domain" description="Nudix hydrolase" evidence="9">
    <location>
        <begin position="150"/>
        <end position="284"/>
    </location>
</feature>
<dbReference type="GO" id="GO:0005762">
    <property type="term" value="C:mitochondrial large ribosomal subunit"/>
    <property type="evidence" value="ECO:0007669"/>
    <property type="project" value="TreeGrafter"/>
</dbReference>
<keyword evidence="11" id="KW-1185">Reference proteome</keyword>
<dbReference type="Proteomes" id="UP000807342">
    <property type="component" value="Unassembled WGS sequence"/>
</dbReference>
<feature type="compositionally biased region" description="Low complexity" evidence="8">
    <location>
        <begin position="16"/>
        <end position="30"/>
    </location>
</feature>
<accession>A0A9P6C5E8</accession>
<dbReference type="InterPro" id="IPR021757">
    <property type="entry name" value="Ribosomal_mL46_N"/>
</dbReference>
<keyword evidence="6" id="KW-0687">Ribonucleoprotein</keyword>
<evidence type="ECO:0000256" key="2">
    <source>
        <dbReference type="ARBA" id="ARBA00009070"/>
    </source>
</evidence>
<name>A0A9P6C5E8_9AGAR</name>
<evidence type="ECO:0000313" key="10">
    <source>
        <dbReference type="EMBL" id="KAF9452826.1"/>
    </source>
</evidence>